<reference evidence="2" key="1">
    <citation type="submission" date="2021-04" db="EMBL/GenBank/DDBJ databases">
        <title>Draft genome assembly of strain Phenylobacterium sp. 20VBR1 using MiniION and Illumina platforms.</title>
        <authorList>
            <person name="Thomas F.A."/>
            <person name="Krishnan K.P."/>
            <person name="Sinha R.K."/>
        </authorList>
    </citation>
    <scope>NUCLEOTIDE SEQUENCE</scope>
    <source>
        <strain evidence="2">20VBR1</strain>
    </source>
</reference>
<evidence type="ECO:0000256" key="1">
    <source>
        <dbReference type="SAM" id="Coils"/>
    </source>
</evidence>
<protein>
    <submittedName>
        <fullName evidence="2">Uncharacterized protein</fullName>
    </submittedName>
</protein>
<dbReference type="EMBL" id="JAGSGD010000001">
    <property type="protein sequence ID" value="MBR7617954.1"/>
    <property type="molecule type" value="Genomic_DNA"/>
</dbReference>
<name>A0A941CY11_9CAUL</name>
<organism evidence="2 3">
    <name type="scientific">Phenylobacterium glaciei</name>
    <dbReference type="NCBI Taxonomy" id="2803784"/>
    <lineage>
        <taxon>Bacteria</taxon>
        <taxon>Pseudomonadati</taxon>
        <taxon>Pseudomonadota</taxon>
        <taxon>Alphaproteobacteria</taxon>
        <taxon>Caulobacterales</taxon>
        <taxon>Caulobacteraceae</taxon>
        <taxon>Phenylobacterium</taxon>
    </lineage>
</organism>
<proteinExistence type="predicted"/>
<dbReference type="RefSeq" id="WP_215337598.1">
    <property type="nucleotide sequence ID" value="NZ_JAGSGD010000001.1"/>
</dbReference>
<keyword evidence="3" id="KW-1185">Reference proteome</keyword>
<comment type="caution">
    <text evidence="2">The sequence shown here is derived from an EMBL/GenBank/DDBJ whole genome shotgun (WGS) entry which is preliminary data.</text>
</comment>
<dbReference type="InterPro" id="IPR045510">
    <property type="entry name" value="DUF6481"/>
</dbReference>
<keyword evidence="1" id="KW-0175">Coiled coil</keyword>
<sequence length="109" mass="12422">MFEPKGMKHADRQATSAAAKKALLERFKPKPTVIDPNIEARKAAAAAELEKVRAERNAERETKRAAAAEVERLRVEDEAITQEARDLDLRAKQKEARDLRYAARKQKRK</sequence>
<evidence type="ECO:0000313" key="3">
    <source>
        <dbReference type="Proteomes" id="UP000622580"/>
    </source>
</evidence>
<accession>A0A941CY11</accession>
<feature type="coiled-coil region" evidence="1">
    <location>
        <begin position="37"/>
        <end position="78"/>
    </location>
</feature>
<dbReference type="Pfam" id="PF20089">
    <property type="entry name" value="DUF6481"/>
    <property type="match status" value="1"/>
</dbReference>
<evidence type="ECO:0000313" key="2">
    <source>
        <dbReference type="EMBL" id="MBR7617954.1"/>
    </source>
</evidence>
<gene>
    <name evidence="2" type="ORF">JKL49_01020</name>
</gene>
<dbReference type="Proteomes" id="UP000622580">
    <property type="component" value="Unassembled WGS sequence"/>
</dbReference>
<dbReference type="AlphaFoldDB" id="A0A941CY11"/>